<dbReference type="InterPro" id="IPR008331">
    <property type="entry name" value="Ferritin_DPS_dom"/>
</dbReference>
<comment type="caution">
    <text evidence="8">The sequence shown here is derived from an EMBL/GenBank/DDBJ whole genome shotgun (WGS) entry which is preliminary data.</text>
</comment>
<evidence type="ECO:0000256" key="4">
    <source>
        <dbReference type="ARBA" id="ARBA00023004"/>
    </source>
</evidence>
<dbReference type="PROSITE" id="PS50905">
    <property type="entry name" value="FERRITIN_LIKE"/>
    <property type="match status" value="1"/>
</dbReference>
<proteinExistence type="predicted"/>
<evidence type="ECO:0000313" key="9">
    <source>
        <dbReference type="Proteomes" id="UP000251211"/>
    </source>
</evidence>
<feature type="binding site" evidence="5">
    <location>
        <position position="67"/>
    </location>
    <ligand>
        <name>Fe cation</name>
        <dbReference type="ChEBI" id="CHEBI:24875"/>
        <label>1</label>
    </ligand>
</feature>
<dbReference type="GO" id="GO:0006879">
    <property type="term" value="P:intracellular iron ion homeostasis"/>
    <property type="evidence" value="ECO:0007669"/>
    <property type="project" value="UniProtKB-KW"/>
</dbReference>
<keyword evidence="3 8" id="KW-0560">Oxidoreductase</keyword>
<dbReference type="InterPro" id="IPR012347">
    <property type="entry name" value="Ferritin-like"/>
</dbReference>
<evidence type="ECO:0000313" key="8">
    <source>
        <dbReference type="EMBL" id="SPZ41978.1"/>
    </source>
</evidence>
<evidence type="ECO:0000259" key="7">
    <source>
        <dbReference type="PROSITE" id="PS50905"/>
    </source>
</evidence>
<dbReference type="Proteomes" id="UP000251211">
    <property type="component" value="Unassembled WGS sequence"/>
</dbReference>
<dbReference type="Pfam" id="PF00210">
    <property type="entry name" value="Ferritin"/>
    <property type="match status" value="1"/>
</dbReference>
<dbReference type="InterPro" id="IPR009078">
    <property type="entry name" value="Ferritin-like_SF"/>
</dbReference>
<organism evidence="8 9">
    <name type="scientific">Rhodococcus wratislaviensis</name>
    <name type="common">Tsukamurella wratislaviensis</name>
    <dbReference type="NCBI Taxonomy" id="44752"/>
    <lineage>
        <taxon>Bacteria</taxon>
        <taxon>Bacillati</taxon>
        <taxon>Actinomycetota</taxon>
        <taxon>Actinomycetes</taxon>
        <taxon>Mycobacteriales</taxon>
        <taxon>Nocardiaceae</taxon>
        <taxon>Rhodococcus</taxon>
    </lineage>
</organism>
<dbReference type="GO" id="GO:0006826">
    <property type="term" value="P:iron ion transport"/>
    <property type="evidence" value="ECO:0007669"/>
    <property type="project" value="InterPro"/>
</dbReference>
<accession>A0AB38FJT2</accession>
<dbReference type="InterPro" id="IPR001519">
    <property type="entry name" value="Ferritin"/>
</dbReference>
<feature type="binding site" evidence="5">
    <location>
        <position position="111"/>
    </location>
    <ligand>
        <name>Fe cation</name>
        <dbReference type="ChEBI" id="CHEBI:24875"/>
        <label>1</label>
    </ligand>
</feature>
<sequence length="193" mass="21542">MTPALTSDIIHFMTSTDAHKTKFHALLHDQIRNEFNASHQYIATAIYFDNADLPQLAKHFYKQAVEERNHAMMIVQYFLDRDISVELSGVDAAKGQFENAREPIALALTQEQTVTEQIVQLASTAREEGDYLGEQFMQWFLKEQVEEVASMTTLLTIADRAGSNLFDLEEFVAREMSGVADTSGAPHAAGGSI</sequence>
<dbReference type="EMBL" id="UAUI01000024">
    <property type="protein sequence ID" value="SPZ41978.1"/>
    <property type="molecule type" value="Genomic_DNA"/>
</dbReference>
<dbReference type="GO" id="GO:0008198">
    <property type="term" value="F:ferrous iron binding"/>
    <property type="evidence" value="ECO:0007669"/>
    <property type="project" value="TreeGrafter"/>
</dbReference>
<feature type="binding site" evidence="5">
    <location>
        <position position="144"/>
    </location>
    <ligand>
        <name>Fe cation</name>
        <dbReference type="ChEBI" id="CHEBI:24875"/>
        <label>1</label>
    </ligand>
</feature>
<evidence type="ECO:0000256" key="5">
    <source>
        <dbReference type="PIRSR" id="PIRSR601519-1"/>
    </source>
</evidence>
<evidence type="ECO:0000256" key="3">
    <source>
        <dbReference type="ARBA" id="ARBA00023002"/>
    </source>
</evidence>
<dbReference type="GO" id="GO:0004322">
    <property type="term" value="F:ferroxidase activity"/>
    <property type="evidence" value="ECO:0007669"/>
    <property type="project" value="TreeGrafter"/>
</dbReference>
<keyword evidence="1 6" id="KW-0409">Iron storage</keyword>
<feature type="binding site" evidence="5">
    <location>
        <position position="34"/>
    </location>
    <ligand>
        <name>Fe cation</name>
        <dbReference type="ChEBI" id="CHEBI:24875"/>
        <label>1</label>
    </ligand>
</feature>
<dbReference type="SUPFAM" id="SSF47240">
    <property type="entry name" value="Ferritin-like"/>
    <property type="match status" value="1"/>
</dbReference>
<gene>
    <name evidence="8" type="primary">bfrB_1</name>
    <name evidence="8" type="ORF">NCTC13229_05492</name>
</gene>
<dbReference type="PANTHER" id="PTHR11431">
    <property type="entry name" value="FERRITIN"/>
    <property type="match status" value="1"/>
</dbReference>
<feature type="binding site" evidence="5">
    <location>
        <position position="70"/>
    </location>
    <ligand>
        <name>Fe cation</name>
        <dbReference type="ChEBI" id="CHEBI:24875"/>
        <label>1</label>
    </ligand>
</feature>
<feature type="domain" description="Ferritin-like diiron" evidence="7">
    <location>
        <begin position="17"/>
        <end position="162"/>
    </location>
</feature>
<dbReference type="GO" id="GO:0008199">
    <property type="term" value="F:ferric iron binding"/>
    <property type="evidence" value="ECO:0007669"/>
    <property type="project" value="InterPro"/>
</dbReference>
<dbReference type="InterPro" id="IPR009040">
    <property type="entry name" value="Ferritin-like_diiron"/>
</dbReference>
<evidence type="ECO:0000256" key="1">
    <source>
        <dbReference type="ARBA" id="ARBA00022434"/>
    </source>
</evidence>
<protein>
    <recommendedName>
        <fullName evidence="6">Ferritin</fullName>
    </recommendedName>
</protein>
<name>A0AB38FJT2_RHOWR</name>
<dbReference type="PANTHER" id="PTHR11431:SF127">
    <property type="entry name" value="BACTERIAL NON-HEME FERRITIN"/>
    <property type="match status" value="1"/>
</dbReference>
<dbReference type="Gene3D" id="1.20.1260.10">
    <property type="match status" value="1"/>
</dbReference>
<evidence type="ECO:0000256" key="6">
    <source>
        <dbReference type="RuleBase" id="RU361145"/>
    </source>
</evidence>
<evidence type="ECO:0000256" key="2">
    <source>
        <dbReference type="ARBA" id="ARBA00022723"/>
    </source>
</evidence>
<keyword evidence="4 5" id="KW-0408">Iron</keyword>
<dbReference type="InterPro" id="IPR041719">
    <property type="entry name" value="Ferritin_prok"/>
</dbReference>
<dbReference type="CDD" id="cd01055">
    <property type="entry name" value="Nonheme_Ferritin"/>
    <property type="match status" value="1"/>
</dbReference>
<dbReference type="AlphaFoldDB" id="A0AB38FJT2"/>
<reference evidence="8 9" key="1">
    <citation type="submission" date="2018-06" db="EMBL/GenBank/DDBJ databases">
        <authorList>
            <consortium name="Pathogen Informatics"/>
            <person name="Doyle S."/>
        </authorList>
    </citation>
    <scope>NUCLEOTIDE SEQUENCE [LARGE SCALE GENOMIC DNA]</scope>
    <source>
        <strain evidence="8 9">NCTC13229</strain>
    </source>
</reference>
<dbReference type="GO" id="GO:0005829">
    <property type="term" value="C:cytosol"/>
    <property type="evidence" value="ECO:0007669"/>
    <property type="project" value="TreeGrafter"/>
</dbReference>
<keyword evidence="2 5" id="KW-0479">Metal-binding</keyword>